<evidence type="ECO:0000259" key="10">
    <source>
        <dbReference type="PROSITE" id="PS50081"/>
    </source>
</evidence>
<dbReference type="PROSITE" id="PS50081">
    <property type="entry name" value="ZF_DAG_PE_2"/>
    <property type="match status" value="1"/>
</dbReference>
<comment type="subcellular location">
    <subcellularLocation>
        <location evidence="1">Late endosome</location>
    </subcellularLocation>
</comment>
<dbReference type="GO" id="GO:0008270">
    <property type="term" value="F:zinc ion binding"/>
    <property type="evidence" value="ECO:0007669"/>
    <property type="project" value="UniProtKB-KW"/>
</dbReference>
<keyword evidence="2" id="KW-0597">Phosphoprotein</keyword>
<dbReference type="GO" id="GO:0006914">
    <property type="term" value="P:autophagy"/>
    <property type="evidence" value="ECO:0007669"/>
    <property type="project" value="UniProtKB-KW"/>
</dbReference>
<dbReference type="PROSITE" id="PS50089">
    <property type="entry name" value="ZF_RING_2"/>
    <property type="match status" value="1"/>
</dbReference>
<evidence type="ECO:0000256" key="1">
    <source>
        <dbReference type="ARBA" id="ARBA00004603"/>
    </source>
</evidence>
<evidence type="ECO:0000256" key="2">
    <source>
        <dbReference type="ARBA" id="ARBA00022553"/>
    </source>
</evidence>
<dbReference type="InterPro" id="IPR051366">
    <property type="entry name" value="DEF8"/>
</dbReference>
<keyword evidence="7" id="KW-0862">Zinc</keyword>
<dbReference type="InterPro" id="IPR037213">
    <property type="entry name" value="Run_dom_sf"/>
</dbReference>
<evidence type="ECO:0000313" key="14">
    <source>
        <dbReference type="RefSeq" id="XP_037887064.1"/>
    </source>
</evidence>
<evidence type="ECO:0000256" key="7">
    <source>
        <dbReference type="ARBA" id="ARBA00022833"/>
    </source>
</evidence>
<protein>
    <submittedName>
        <fullName evidence="14">Uncharacterized protein LOC119636052 isoform X1</fullName>
    </submittedName>
</protein>
<dbReference type="PROSITE" id="PS50826">
    <property type="entry name" value="RUN"/>
    <property type="match status" value="1"/>
</dbReference>
<name>A0A8U0WN10_9MUSC</name>
<dbReference type="InterPro" id="IPR025258">
    <property type="entry name" value="RH_dom"/>
</dbReference>
<dbReference type="CDD" id="cd16448">
    <property type="entry name" value="RING-H2"/>
    <property type="match status" value="1"/>
</dbReference>
<keyword evidence="5" id="KW-0967">Endosome</keyword>
<dbReference type="SMART" id="SM01175">
    <property type="entry name" value="DUF4206"/>
    <property type="match status" value="1"/>
</dbReference>
<dbReference type="SUPFAM" id="SSF140741">
    <property type="entry name" value="RUN domain-like"/>
    <property type="match status" value="1"/>
</dbReference>
<evidence type="ECO:0000256" key="8">
    <source>
        <dbReference type="ARBA" id="ARBA00023006"/>
    </source>
</evidence>
<evidence type="ECO:0000256" key="4">
    <source>
        <dbReference type="ARBA" id="ARBA00022737"/>
    </source>
</evidence>
<sequence>MISLHREQWFGKQEIAIKEALLDALKENIKEVEYEAGYNKKNDFNLCESTGALCTTLEAIFLHGLKDSFLWQTISIIAGDEERRPNPSFWSPILIFLHKGVIEQVQSLTQITSEIGQCRAWVRISLNDNLLSSYLGNISKSSSSLSPYYKKYALLKDTVRLSKVINVLTKFEECCLEIKLFYNSSLLNQWPDAALQLSGLWTPPLKNCPVTSGLDVAGSITSDSNAIPMPQPVRPYELFSESISNSPFQRSSNFPADNLNNRNNIDLLLQAVDEMNTIDEEETNSQKYLVQSPNTEPPNEKVSENLLNSLMHKSWCSELNNQQDVADRNMQRSTSVTSTASSLPSLPTDRCSYNSLLRKHQRNREVEWTEIWTKFLTQNSVSTGEIHNDDDSDDCDKSETQKDASFEFISGDVLEKFDIEDLQEMVEQLCKLGREPGLDSQGFLCKSCQHPLGIGYSNFRVCAFSGNYFCTGCMDLEPAVIPAKVIYNWDFRKHYISKRAATFLSEFRNQPFIDLKVLKIALFFAFIHVNLKIQVLNPDIYNASECMAEMQSLRIRLNFIRAYLCTCSTISFEELQRKFFGKEYLYEHIHQYSIGDLLMIQRGSLYQQLHSAFKAGESHILKCSLCKVKGFICEICKSSRILYPFHIETTFRCSKCGSVFHAECLDARQPCPRCKRQQARENLLAEESPT</sequence>
<gene>
    <name evidence="14" type="primary">LOC119636052</name>
</gene>
<feature type="domain" description="Phorbol-ester/DAG-type" evidence="10">
    <location>
        <begin position="618"/>
        <end position="671"/>
    </location>
</feature>
<organism evidence="13 14">
    <name type="scientific">Glossina fuscipes</name>
    <dbReference type="NCBI Taxonomy" id="7396"/>
    <lineage>
        <taxon>Eukaryota</taxon>
        <taxon>Metazoa</taxon>
        <taxon>Ecdysozoa</taxon>
        <taxon>Arthropoda</taxon>
        <taxon>Hexapoda</taxon>
        <taxon>Insecta</taxon>
        <taxon>Pterygota</taxon>
        <taxon>Neoptera</taxon>
        <taxon>Endopterygota</taxon>
        <taxon>Diptera</taxon>
        <taxon>Brachycera</taxon>
        <taxon>Muscomorpha</taxon>
        <taxon>Hippoboscoidea</taxon>
        <taxon>Glossinidae</taxon>
        <taxon>Glossina</taxon>
    </lineage>
</organism>
<dbReference type="PANTHER" id="PTHR12326">
    <property type="entry name" value="PLECKSTRIN HOMOLOGY DOMAIN CONTAINING PROTEIN"/>
    <property type="match status" value="1"/>
</dbReference>
<keyword evidence="13" id="KW-1185">Reference proteome</keyword>
<evidence type="ECO:0000256" key="9">
    <source>
        <dbReference type="PROSITE-ProRule" id="PRU00175"/>
    </source>
</evidence>
<dbReference type="Gene3D" id="1.20.58.900">
    <property type="match status" value="1"/>
</dbReference>
<evidence type="ECO:0000256" key="6">
    <source>
        <dbReference type="ARBA" id="ARBA00022771"/>
    </source>
</evidence>
<keyword evidence="3" id="KW-0479">Metal-binding</keyword>
<dbReference type="InterPro" id="IPR001841">
    <property type="entry name" value="Znf_RING"/>
</dbReference>
<feature type="domain" description="RING-type" evidence="11">
    <location>
        <begin position="633"/>
        <end position="675"/>
    </location>
</feature>
<reference evidence="14" key="1">
    <citation type="submission" date="2025-08" db="UniProtKB">
        <authorList>
            <consortium name="RefSeq"/>
        </authorList>
    </citation>
    <scope>IDENTIFICATION</scope>
    <source>
        <tissue evidence="14">Whole body pupa</tissue>
    </source>
</reference>
<evidence type="ECO:0000256" key="5">
    <source>
        <dbReference type="ARBA" id="ARBA00022753"/>
    </source>
</evidence>
<keyword evidence="4" id="KW-0677">Repeat</keyword>
<dbReference type="Pfam" id="PF13901">
    <property type="entry name" value="RH_dom"/>
    <property type="match status" value="1"/>
</dbReference>
<dbReference type="PANTHER" id="PTHR12326:SF12">
    <property type="entry name" value="PLECKSTRIN HOMOLOGY AND RUN DOMAIN CONTAINING M1"/>
    <property type="match status" value="1"/>
</dbReference>
<evidence type="ECO:0000313" key="13">
    <source>
        <dbReference type="Proteomes" id="UP000092443"/>
    </source>
</evidence>
<evidence type="ECO:0000256" key="3">
    <source>
        <dbReference type="ARBA" id="ARBA00022723"/>
    </source>
</evidence>
<keyword evidence="6 9" id="KW-0863">Zinc-finger</keyword>
<dbReference type="Pfam" id="PF02759">
    <property type="entry name" value="RUN"/>
    <property type="match status" value="1"/>
</dbReference>
<dbReference type="SMART" id="SM00593">
    <property type="entry name" value="RUN"/>
    <property type="match status" value="1"/>
</dbReference>
<keyword evidence="8" id="KW-0072">Autophagy</keyword>
<evidence type="ECO:0000259" key="12">
    <source>
        <dbReference type="PROSITE" id="PS50826"/>
    </source>
</evidence>
<dbReference type="InterPro" id="IPR004012">
    <property type="entry name" value="Run_dom"/>
</dbReference>
<dbReference type="Proteomes" id="UP000092443">
    <property type="component" value="Unplaced"/>
</dbReference>
<feature type="domain" description="RUN" evidence="12">
    <location>
        <begin position="44"/>
        <end position="183"/>
    </location>
</feature>
<dbReference type="GeneID" id="119636052"/>
<proteinExistence type="predicted"/>
<evidence type="ECO:0000259" key="11">
    <source>
        <dbReference type="PROSITE" id="PS50089"/>
    </source>
</evidence>
<dbReference type="GO" id="GO:0005770">
    <property type="term" value="C:late endosome"/>
    <property type="evidence" value="ECO:0007669"/>
    <property type="project" value="UniProtKB-SubCell"/>
</dbReference>
<dbReference type="KEGG" id="gfs:119636052"/>
<dbReference type="AlphaFoldDB" id="A0A8U0WN10"/>
<dbReference type="RefSeq" id="XP_037887064.1">
    <property type="nucleotide sequence ID" value="XM_038031136.1"/>
</dbReference>
<dbReference type="InterPro" id="IPR002219">
    <property type="entry name" value="PKC_DAG/PE"/>
</dbReference>
<accession>A0A8U0WN10</accession>